<dbReference type="PROSITE" id="PS50923">
    <property type="entry name" value="SUSHI"/>
    <property type="match status" value="1"/>
</dbReference>
<dbReference type="Proteomes" id="UP000050525">
    <property type="component" value="Unassembled WGS sequence"/>
</dbReference>
<sequence>MQKGDRSPAKCRMPDIWDHQAEFTPKQLSYNPGDVVTWSCPKSYWPSLVKTRCMQSGNWNPRGVHCNGFCTIGGNWPPSISTESMQTEFPVGQMVWVTCRPEQFEGGTFRVWCVDRAGHPEWDTQHVNCIAVPMVSVPGLLECLTWEPGAPNKTSQPDQPVKLFVTLRSAPAELPQK</sequence>
<gene>
    <name evidence="4" type="ORF">Y1Q_0007226</name>
</gene>
<name>A0A151MLJ8_ALLMI</name>
<evidence type="ECO:0000313" key="5">
    <source>
        <dbReference type="Proteomes" id="UP000050525"/>
    </source>
</evidence>
<proteinExistence type="predicted"/>
<evidence type="ECO:0000259" key="3">
    <source>
        <dbReference type="PROSITE" id="PS50923"/>
    </source>
</evidence>
<comment type="caution">
    <text evidence="2">Lacks conserved residue(s) required for the propagation of feature annotation.</text>
</comment>
<dbReference type="InterPro" id="IPR035976">
    <property type="entry name" value="Sushi/SCR/CCP_sf"/>
</dbReference>
<protein>
    <recommendedName>
        <fullName evidence="3">Sushi domain-containing protein</fullName>
    </recommendedName>
</protein>
<evidence type="ECO:0000313" key="4">
    <source>
        <dbReference type="EMBL" id="KYO25323.1"/>
    </source>
</evidence>
<evidence type="ECO:0000256" key="2">
    <source>
        <dbReference type="PROSITE-ProRule" id="PRU00302"/>
    </source>
</evidence>
<dbReference type="Gene3D" id="2.10.70.10">
    <property type="entry name" value="Complement Module, domain 1"/>
    <property type="match status" value="1"/>
</dbReference>
<keyword evidence="2" id="KW-0768">Sushi</keyword>
<dbReference type="EMBL" id="AKHW03005859">
    <property type="protein sequence ID" value="KYO25323.1"/>
    <property type="molecule type" value="Genomic_DNA"/>
</dbReference>
<reference evidence="4 5" key="1">
    <citation type="journal article" date="2012" name="Genome Biol.">
        <title>Sequencing three crocodilian genomes to illuminate the evolution of archosaurs and amniotes.</title>
        <authorList>
            <person name="St John J.A."/>
            <person name="Braun E.L."/>
            <person name="Isberg S.R."/>
            <person name="Miles L.G."/>
            <person name="Chong A.Y."/>
            <person name="Gongora J."/>
            <person name="Dalzell P."/>
            <person name="Moran C."/>
            <person name="Bed'hom B."/>
            <person name="Abzhanov A."/>
            <person name="Burgess S.C."/>
            <person name="Cooksey A.M."/>
            <person name="Castoe T.A."/>
            <person name="Crawford N.G."/>
            <person name="Densmore L.D."/>
            <person name="Drew J.C."/>
            <person name="Edwards S.V."/>
            <person name="Faircloth B.C."/>
            <person name="Fujita M.K."/>
            <person name="Greenwold M.J."/>
            <person name="Hoffmann F.G."/>
            <person name="Howard J.M."/>
            <person name="Iguchi T."/>
            <person name="Janes D.E."/>
            <person name="Khan S.Y."/>
            <person name="Kohno S."/>
            <person name="de Koning A.J."/>
            <person name="Lance S.L."/>
            <person name="McCarthy F.M."/>
            <person name="McCormack J.E."/>
            <person name="Merchant M.E."/>
            <person name="Peterson D.G."/>
            <person name="Pollock D.D."/>
            <person name="Pourmand N."/>
            <person name="Raney B.J."/>
            <person name="Roessler K.A."/>
            <person name="Sanford J.R."/>
            <person name="Sawyer R.H."/>
            <person name="Schmidt C.J."/>
            <person name="Triplett E.W."/>
            <person name="Tuberville T.D."/>
            <person name="Venegas-Anaya M."/>
            <person name="Howard J.T."/>
            <person name="Jarvis E.D."/>
            <person name="Guillette L.J.Jr."/>
            <person name="Glenn T.C."/>
            <person name="Green R.E."/>
            <person name="Ray D.A."/>
        </authorList>
    </citation>
    <scope>NUCLEOTIDE SEQUENCE [LARGE SCALE GENOMIC DNA]</scope>
    <source>
        <strain evidence="4">KSC_2009_1</strain>
    </source>
</reference>
<keyword evidence="1" id="KW-1015">Disulfide bond</keyword>
<feature type="domain" description="Sushi" evidence="3">
    <location>
        <begin position="9"/>
        <end position="68"/>
    </location>
</feature>
<dbReference type="AlphaFoldDB" id="A0A151MLJ8"/>
<dbReference type="CDD" id="cd00033">
    <property type="entry name" value="CCP"/>
    <property type="match status" value="1"/>
</dbReference>
<keyword evidence="5" id="KW-1185">Reference proteome</keyword>
<organism evidence="4 5">
    <name type="scientific">Alligator mississippiensis</name>
    <name type="common">American alligator</name>
    <dbReference type="NCBI Taxonomy" id="8496"/>
    <lineage>
        <taxon>Eukaryota</taxon>
        <taxon>Metazoa</taxon>
        <taxon>Chordata</taxon>
        <taxon>Craniata</taxon>
        <taxon>Vertebrata</taxon>
        <taxon>Euteleostomi</taxon>
        <taxon>Archelosauria</taxon>
        <taxon>Archosauria</taxon>
        <taxon>Crocodylia</taxon>
        <taxon>Alligatoridae</taxon>
        <taxon>Alligatorinae</taxon>
        <taxon>Alligator</taxon>
    </lineage>
</organism>
<comment type="caution">
    <text evidence="4">The sequence shown here is derived from an EMBL/GenBank/DDBJ whole genome shotgun (WGS) entry which is preliminary data.</text>
</comment>
<dbReference type="SUPFAM" id="SSF57535">
    <property type="entry name" value="Complement control module/SCR domain"/>
    <property type="match status" value="1"/>
</dbReference>
<dbReference type="InterPro" id="IPR000436">
    <property type="entry name" value="Sushi_SCR_CCP_dom"/>
</dbReference>
<accession>A0A151MLJ8</accession>
<evidence type="ECO:0000256" key="1">
    <source>
        <dbReference type="ARBA" id="ARBA00023157"/>
    </source>
</evidence>